<reference evidence="1" key="1">
    <citation type="submission" date="2017-01" db="EMBL/GenBank/DDBJ databases">
        <authorList>
            <person name="Assis F.L."/>
            <person name="Abrahao J.S."/>
            <person name="Silva L."/>
            <person name="Khalil J.B."/>
            <person name="Rodrigues R."/>
            <person name="Silva L.S."/>
            <person name="Arantes T."/>
            <person name="Boratto P."/>
            <person name="Andrade M."/>
            <person name="Kroon E.G."/>
            <person name="Ribeiro B."/>
            <person name="Bergier I."/>
            <person name="Seligmann H."/>
            <person name="Ghigo E."/>
            <person name="Colson P."/>
            <person name="Levasseur A."/>
            <person name="Raoult D."/>
            <person name="Scola B.L."/>
        </authorList>
    </citation>
    <scope>NUCLEOTIDE SEQUENCE</scope>
    <source>
        <strain evidence="1">Soda lake</strain>
    </source>
</reference>
<reference evidence="1" key="2">
    <citation type="journal article" date="2018" name="Nat. Commun.">
        <title>Tailed giant Tupanvirus possesses the most complete translational apparatus of the known virosphere.</title>
        <authorList>
            <person name="Abrahao J."/>
            <person name="Silva L."/>
            <person name="Silva L.S."/>
            <person name="Khalil J.Y.B."/>
            <person name="Rodrigues R."/>
            <person name="Arantes T."/>
            <person name="Assis F."/>
            <person name="Boratto P."/>
            <person name="Andrade M."/>
            <person name="Kroon E.G."/>
            <person name="Ribeiro B."/>
            <person name="Bergier I."/>
            <person name="Seligmann H."/>
            <person name="Ghigo E."/>
            <person name="Colson P."/>
            <person name="Levasseur A."/>
            <person name="Kroemer G."/>
            <person name="Raoult D."/>
            <person name="La Scola B."/>
        </authorList>
    </citation>
    <scope>NUCLEOTIDE SEQUENCE [LARGE SCALE GENOMIC DNA]</scope>
    <source>
        <strain evidence="1">Soda lake</strain>
    </source>
</reference>
<protein>
    <submittedName>
        <fullName evidence="1">Putative orfan</fullName>
    </submittedName>
</protein>
<evidence type="ECO:0000313" key="1">
    <source>
        <dbReference type="EMBL" id="QKU35411.1"/>
    </source>
</evidence>
<name>A0A6N1P326_9VIRU</name>
<organism evidence="1">
    <name type="scientific">Tupanvirus soda lake</name>
    <dbReference type="NCBI Taxonomy" id="2126985"/>
    <lineage>
        <taxon>Viruses</taxon>
        <taxon>Varidnaviria</taxon>
        <taxon>Bamfordvirae</taxon>
        <taxon>Nucleocytoviricota</taxon>
        <taxon>Megaviricetes</taxon>
        <taxon>Imitervirales</taxon>
        <taxon>Mimiviridae</taxon>
        <taxon>Megamimivirinae</taxon>
        <taxon>Tupanvirus</taxon>
        <taxon>Tupanvirus salinum</taxon>
    </lineage>
</organism>
<proteinExistence type="predicted"/>
<accession>A0A6N1P326</accession>
<dbReference type="KEGG" id="vg:80518839"/>
<sequence>MSTTVYDKKIEAHILVKNCKYIYLKKCGISIKYNQCNKFDIDSDLYVSCINHKNKNIKPLAWAYLGMGHYAIIIDDDNGFYHSLHIGGSNDWERLANVVSYNLYNFDEPCGRISDLDTDLNIYPNNMNMVNKINKIYSKLAYETNLVQNMDKFFDVFYKEVAKL</sequence>
<dbReference type="EMBL" id="KY523104">
    <property type="protein sequence ID" value="QKU35411.1"/>
    <property type="molecule type" value="Genomic_DNA"/>
</dbReference>
<dbReference type="RefSeq" id="YP_010782075.1">
    <property type="nucleotide sequence ID" value="NC_075039.1"/>
</dbReference>
<dbReference type="GeneID" id="80518839"/>